<keyword evidence="9" id="KW-1185">Reference proteome</keyword>
<dbReference type="Pfam" id="PF00083">
    <property type="entry name" value="Sugar_tr"/>
    <property type="match status" value="1"/>
</dbReference>
<dbReference type="RefSeq" id="XP_007917903.1">
    <property type="nucleotide sequence ID" value="XM_007919712.1"/>
</dbReference>
<keyword evidence="3 6" id="KW-0812">Transmembrane</keyword>
<dbReference type="InterPro" id="IPR050360">
    <property type="entry name" value="MFS_Sugar_Transporters"/>
</dbReference>
<evidence type="ECO:0000256" key="4">
    <source>
        <dbReference type="ARBA" id="ARBA00022989"/>
    </source>
</evidence>
<dbReference type="EMBL" id="KB933271">
    <property type="protein sequence ID" value="EON97308.1"/>
    <property type="molecule type" value="Genomic_DNA"/>
</dbReference>
<dbReference type="GeneID" id="19327915"/>
<evidence type="ECO:0000256" key="1">
    <source>
        <dbReference type="ARBA" id="ARBA00004141"/>
    </source>
</evidence>
<name>R8BDD3_PHAM7</name>
<dbReference type="Proteomes" id="UP000014074">
    <property type="component" value="Unassembled WGS sequence"/>
</dbReference>
<feature type="transmembrane region" description="Helical" evidence="6">
    <location>
        <begin position="130"/>
        <end position="154"/>
    </location>
</feature>
<feature type="transmembrane region" description="Helical" evidence="6">
    <location>
        <begin position="225"/>
        <end position="248"/>
    </location>
</feature>
<keyword evidence="5 6" id="KW-0472">Membrane</keyword>
<evidence type="ECO:0000313" key="8">
    <source>
        <dbReference type="EMBL" id="EON97308.1"/>
    </source>
</evidence>
<dbReference type="PANTHER" id="PTHR48022">
    <property type="entry name" value="PLASTIDIC GLUCOSE TRANSPORTER 4"/>
    <property type="match status" value="1"/>
</dbReference>
<dbReference type="InterPro" id="IPR036259">
    <property type="entry name" value="MFS_trans_sf"/>
</dbReference>
<keyword evidence="4 6" id="KW-1133">Transmembrane helix</keyword>
<reference evidence="9" key="1">
    <citation type="journal article" date="2013" name="Genome Announc.">
        <title>Draft genome sequence of the ascomycete Phaeoacremonium aleophilum strain UCR-PA7, a causal agent of the esca disease complex in grapevines.</title>
        <authorList>
            <person name="Blanco-Ulate B."/>
            <person name="Rolshausen P."/>
            <person name="Cantu D."/>
        </authorList>
    </citation>
    <scope>NUCLEOTIDE SEQUENCE [LARGE SCALE GENOMIC DNA]</scope>
    <source>
        <strain evidence="9">UCR-PA7</strain>
    </source>
</reference>
<dbReference type="KEGG" id="tmn:UCRPA7_7180"/>
<dbReference type="OrthoDB" id="6339427at2759"/>
<proteinExistence type="inferred from homology"/>
<dbReference type="AlphaFoldDB" id="R8BDD3"/>
<accession>R8BDD3</accession>
<dbReference type="PROSITE" id="PS50850">
    <property type="entry name" value="MFS"/>
    <property type="match status" value="1"/>
</dbReference>
<dbReference type="GO" id="GO:0016020">
    <property type="term" value="C:membrane"/>
    <property type="evidence" value="ECO:0007669"/>
    <property type="project" value="UniProtKB-SubCell"/>
</dbReference>
<dbReference type="InterPro" id="IPR005828">
    <property type="entry name" value="MFS_sugar_transport-like"/>
</dbReference>
<comment type="similarity">
    <text evidence="2">Belongs to the major facilitator superfamily. Sugar transporter (TC 2.A.1.1) family.</text>
</comment>
<dbReference type="PANTHER" id="PTHR48022:SF26">
    <property type="entry name" value="MAJOR FACILITATOR SUPERFAMILY (MFS) PROFILE DOMAIN-CONTAINING PROTEIN-RELATED"/>
    <property type="match status" value="1"/>
</dbReference>
<dbReference type="Gene3D" id="1.20.1250.20">
    <property type="entry name" value="MFS general substrate transporter like domains"/>
    <property type="match status" value="1"/>
</dbReference>
<sequence>MKDRTADALEAIRRYRGKGLSKDDPAVQSEYQSIHGALLIEQQSKTSFMNVLAGRDRSGHLRRLLLGCGGQFMQQFGGINALNYYFTIILTKNVGLNDLLARILTGCNATSYMISSACCFWLIDRFGRRVLMITGLSLQSLAYIVVAISIGLLPKAPYELGIVAVSFLFLYYGAFGCTWGMVPWVYQSEVNSIAMRTVGSAAATSFNWLFGFVCTQFTPTGIENIGYRFYIIFAVFNLVFIFVVYFLYPETANRTLEDLDAYFDKDAGHGIIIPIGDKVTKSAKRPQEAIDAEASRIAMAENRDSKTKLAAEVEHQEDVTRAV</sequence>
<evidence type="ECO:0000256" key="3">
    <source>
        <dbReference type="ARBA" id="ARBA00022692"/>
    </source>
</evidence>
<protein>
    <submittedName>
        <fullName evidence="8">Putative glycerol proton symporter of the plasma subject to glucose-induced inactivation protein</fullName>
    </submittedName>
</protein>
<feature type="transmembrane region" description="Helical" evidence="6">
    <location>
        <begin position="99"/>
        <end position="123"/>
    </location>
</feature>
<evidence type="ECO:0000256" key="6">
    <source>
        <dbReference type="SAM" id="Phobius"/>
    </source>
</evidence>
<feature type="domain" description="Major facilitator superfamily (MFS) profile" evidence="7">
    <location>
        <begin position="1"/>
        <end position="252"/>
    </location>
</feature>
<evidence type="ECO:0000256" key="2">
    <source>
        <dbReference type="ARBA" id="ARBA00010992"/>
    </source>
</evidence>
<evidence type="ECO:0000313" key="9">
    <source>
        <dbReference type="Proteomes" id="UP000014074"/>
    </source>
</evidence>
<dbReference type="HOGENOM" id="CLU_001265_30_3_1"/>
<dbReference type="eggNOG" id="KOG0254">
    <property type="taxonomic scope" value="Eukaryota"/>
</dbReference>
<feature type="transmembrane region" description="Helical" evidence="6">
    <location>
        <begin position="64"/>
        <end position="87"/>
    </location>
</feature>
<dbReference type="GO" id="GO:0005351">
    <property type="term" value="F:carbohydrate:proton symporter activity"/>
    <property type="evidence" value="ECO:0007669"/>
    <property type="project" value="TreeGrafter"/>
</dbReference>
<evidence type="ECO:0000259" key="7">
    <source>
        <dbReference type="PROSITE" id="PS50850"/>
    </source>
</evidence>
<evidence type="ECO:0000256" key="5">
    <source>
        <dbReference type="ARBA" id="ARBA00023136"/>
    </source>
</evidence>
<feature type="transmembrane region" description="Helical" evidence="6">
    <location>
        <begin position="198"/>
        <end position="219"/>
    </location>
</feature>
<organism evidence="8 9">
    <name type="scientific">Phaeoacremonium minimum (strain UCR-PA7)</name>
    <name type="common">Esca disease fungus</name>
    <name type="synonym">Togninia minima</name>
    <dbReference type="NCBI Taxonomy" id="1286976"/>
    <lineage>
        <taxon>Eukaryota</taxon>
        <taxon>Fungi</taxon>
        <taxon>Dikarya</taxon>
        <taxon>Ascomycota</taxon>
        <taxon>Pezizomycotina</taxon>
        <taxon>Sordariomycetes</taxon>
        <taxon>Sordariomycetidae</taxon>
        <taxon>Togniniales</taxon>
        <taxon>Togniniaceae</taxon>
        <taxon>Phaeoacremonium</taxon>
    </lineage>
</organism>
<feature type="transmembrane region" description="Helical" evidence="6">
    <location>
        <begin position="160"/>
        <end position="186"/>
    </location>
</feature>
<dbReference type="InterPro" id="IPR020846">
    <property type="entry name" value="MFS_dom"/>
</dbReference>
<comment type="subcellular location">
    <subcellularLocation>
        <location evidence="1">Membrane</location>
        <topology evidence="1">Multi-pass membrane protein</topology>
    </subcellularLocation>
</comment>
<dbReference type="SUPFAM" id="SSF103473">
    <property type="entry name" value="MFS general substrate transporter"/>
    <property type="match status" value="1"/>
</dbReference>
<gene>
    <name evidence="8" type="ORF">UCRPA7_7180</name>
</gene>